<dbReference type="GO" id="GO:0006310">
    <property type="term" value="P:DNA recombination"/>
    <property type="evidence" value="ECO:0007669"/>
    <property type="project" value="InterPro"/>
</dbReference>
<dbReference type="InterPro" id="IPR008921">
    <property type="entry name" value="DNA_pol3_clamp-load_cplx_C"/>
</dbReference>
<evidence type="ECO:0000313" key="7">
    <source>
        <dbReference type="EMBL" id="PIP51915.1"/>
    </source>
</evidence>
<dbReference type="GO" id="GO:0017116">
    <property type="term" value="F:single-stranded DNA helicase activity"/>
    <property type="evidence" value="ECO:0007669"/>
    <property type="project" value="TreeGrafter"/>
</dbReference>
<keyword evidence="4" id="KW-0547">Nucleotide-binding</keyword>
<dbReference type="CDD" id="cd00009">
    <property type="entry name" value="AAA"/>
    <property type="match status" value="1"/>
</dbReference>
<name>A0A2H0B2M4_9BACT</name>
<comment type="caution">
    <text evidence="7">The sequence shown here is derived from an EMBL/GenBank/DDBJ whole genome shotgun (WGS) entry which is preliminary data.</text>
</comment>
<dbReference type="Pfam" id="PF12002">
    <property type="entry name" value="MgsA_C"/>
    <property type="match status" value="1"/>
</dbReference>
<evidence type="ECO:0000259" key="6">
    <source>
        <dbReference type="SMART" id="SM00382"/>
    </source>
</evidence>
<dbReference type="AlphaFoldDB" id="A0A2H0B2M4"/>
<organism evidence="7 8">
    <name type="scientific">Candidatus Beckwithbacteria bacterium CG23_combo_of_CG06-09_8_20_14_all_47_9</name>
    <dbReference type="NCBI Taxonomy" id="1974498"/>
    <lineage>
        <taxon>Bacteria</taxon>
        <taxon>Candidatus Beckwithiibacteriota</taxon>
    </lineage>
</organism>
<protein>
    <submittedName>
        <fullName evidence="7">AAA family ATPase</fullName>
    </submittedName>
</protein>
<dbReference type="GO" id="GO:0009378">
    <property type="term" value="F:four-way junction helicase activity"/>
    <property type="evidence" value="ECO:0007669"/>
    <property type="project" value="InterPro"/>
</dbReference>
<dbReference type="Pfam" id="PF16193">
    <property type="entry name" value="AAA_assoc_2"/>
    <property type="match status" value="1"/>
</dbReference>
<dbReference type="SUPFAM" id="SSF48019">
    <property type="entry name" value="post-AAA+ oligomerization domain-like"/>
    <property type="match status" value="1"/>
</dbReference>
<feature type="domain" description="AAA+ ATPase" evidence="6">
    <location>
        <begin position="36"/>
        <end position="146"/>
    </location>
</feature>
<dbReference type="Pfam" id="PF05496">
    <property type="entry name" value="RuvB_N"/>
    <property type="match status" value="1"/>
</dbReference>
<dbReference type="SUPFAM" id="SSF52540">
    <property type="entry name" value="P-loop containing nucleoside triphosphate hydrolases"/>
    <property type="match status" value="1"/>
</dbReference>
<comment type="function">
    <text evidence="1">DNA-dependent ATPase that plays important roles in cellular responses to stalled DNA replication processes.</text>
</comment>
<dbReference type="InterPro" id="IPR027417">
    <property type="entry name" value="P-loop_NTPase"/>
</dbReference>
<evidence type="ECO:0000256" key="2">
    <source>
        <dbReference type="ARBA" id="ARBA00008959"/>
    </source>
</evidence>
<evidence type="ECO:0000313" key="8">
    <source>
        <dbReference type="Proteomes" id="UP000231081"/>
    </source>
</evidence>
<sequence length="390" mass="43373">MPLADRLRPKNLTEFIGQVHLVGSNQPLSLVVKTRQLHSMIFWGPPGCGKTTLARILAGEVKLPITHLSAVSCGKADIKKIVTELPKSVLFLDEIHRFNKAQQDYLLPFVETGRLILIGATTENPSFSVISPLLSRCQVFVLEALTKQDLLKVLNRGLKHLRGETCLRRQGSSHLGGEVKDFLLEFSNGDARQLLNLLEVTHQLYRQVTVANLTKALQSKWLRYDRKGDEHFDTISALIKSMRASDPDAALYYLARMVASGDDPLFIARRMVVFASEDIGMAQPTTLVVANAVFQACQTIGYPECQENLAQGVVYLALAKKDRSAYDAYMAALADVKQYGNLPIPLSIRNPVTKLMKNLGYGAGYEKYPKTSLLPDQLKNKKYYNGPLAQ</sequence>
<dbReference type="PANTHER" id="PTHR13779">
    <property type="entry name" value="WERNER HELICASE-INTERACTING PROTEIN 1 FAMILY MEMBER"/>
    <property type="match status" value="1"/>
</dbReference>
<dbReference type="Gene3D" id="1.20.272.10">
    <property type="match status" value="1"/>
</dbReference>
<dbReference type="SMART" id="SM00382">
    <property type="entry name" value="AAA"/>
    <property type="match status" value="1"/>
</dbReference>
<evidence type="ECO:0000256" key="1">
    <source>
        <dbReference type="ARBA" id="ARBA00002393"/>
    </source>
</evidence>
<dbReference type="Gene3D" id="1.10.8.60">
    <property type="match status" value="1"/>
</dbReference>
<dbReference type="GO" id="GO:0003677">
    <property type="term" value="F:DNA binding"/>
    <property type="evidence" value="ECO:0007669"/>
    <property type="project" value="InterPro"/>
</dbReference>
<dbReference type="CDD" id="cd18139">
    <property type="entry name" value="HLD_clamp_RarA"/>
    <property type="match status" value="1"/>
</dbReference>
<evidence type="ECO:0000256" key="4">
    <source>
        <dbReference type="ARBA" id="ARBA00022741"/>
    </source>
</evidence>
<comment type="similarity">
    <text evidence="2">Belongs to the AAA ATPase family. RarA/MGS1/WRNIP1 subfamily.</text>
</comment>
<dbReference type="GO" id="GO:0008047">
    <property type="term" value="F:enzyme activator activity"/>
    <property type="evidence" value="ECO:0007669"/>
    <property type="project" value="TreeGrafter"/>
</dbReference>
<dbReference type="InterPro" id="IPR021886">
    <property type="entry name" value="MgsA_C"/>
</dbReference>
<dbReference type="InterPro" id="IPR051314">
    <property type="entry name" value="AAA_ATPase_RarA/MGS1/WRNIP1"/>
</dbReference>
<dbReference type="InterPro" id="IPR003593">
    <property type="entry name" value="AAA+_ATPase"/>
</dbReference>
<accession>A0A2H0B2M4</accession>
<reference evidence="7 8" key="1">
    <citation type="submission" date="2017-09" db="EMBL/GenBank/DDBJ databases">
        <title>Depth-based differentiation of microbial function through sediment-hosted aquifers and enrichment of novel symbionts in the deep terrestrial subsurface.</title>
        <authorList>
            <person name="Probst A.J."/>
            <person name="Ladd B."/>
            <person name="Jarett J.K."/>
            <person name="Geller-Mcgrath D.E."/>
            <person name="Sieber C.M."/>
            <person name="Emerson J.B."/>
            <person name="Anantharaman K."/>
            <person name="Thomas B.C."/>
            <person name="Malmstrom R."/>
            <person name="Stieglmeier M."/>
            <person name="Klingl A."/>
            <person name="Woyke T."/>
            <person name="Ryan C.M."/>
            <person name="Banfield J.F."/>
        </authorList>
    </citation>
    <scope>NUCLEOTIDE SEQUENCE [LARGE SCALE GENOMIC DNA]</scope>
    <source>
        <strain evidence="7">CG23_combo_of_CG06-09_8_20_14_all_47_9</strain>
    </source>
</reference>
<dbReference type="GO" id="GO:0006261">
    <property type="term" value="P:DNA-templated DNA replication"/>
    <property type="evidence" value="ECO:0007669"/>
    <property type="project" value="TreeGrafter"/>
</dbReference>
<evidence type="ECO:0000256" key="3">
    <source>
        <dbReference type="ARBA" id="ARBA00022705"/>
    </source>
</evidence>
<dbReference type="PANTHER" id="PTHR13779:SF7">
    <property type="entry name" value="ATPASE WRNIP1"/>
    <property type="match status" value="1"/>
</dbReference>
<feature type="non-terminal residue" evidence="7">
    <location>
        <position position="390"/>
    </location>
</feature>
<proteinExistence type="inferred from homology"/>
<dbReference type="InterPro" id="IPR008824">
    <property type="entry name" value="RuvB-like_N"/>
</dbReference>
<dbReference type="Gene3D" id="3.40.50.300">
    <property type="entry name" value="P-loop containing nucleotide triphosphate hydrolases"/>
    <property type="match status" value="1"/>
</dbReference>
<dbReference type="GO" id="GO:0000731">
    <property type="term" value="P:DNA synthesis involved in DNA repair"/>
    <property type="evidence" value="ECO:0007669"/>
    <property type="project" value="TreeGrafter"/>
</dbReference>
<keyword evidence="5" id="KW-0067">ATP-binding</keyword>
<keyword evidence="3" id="KW-0235">DNA replication</keyword>
<dbReference type="FunFam" id="1.20.272.10:FF:000001">
    <property type="entry name" value="Putative AAA family ATPase"/>
    <property type="match status" value="1"/>
</dbReference>
<dbReference type="GO" id="GO:0005524">
    <property type="term" value="F:ATP binding"/>
    <property type="evidence" value="ECO:0007669"/>
    <property type="project" value="UniProtKB-KW"/>
</dbReference>
<evidence type="ECO:0000256" key="5">
    <source>
        <dbReference type="ARBA" id="ARBA00022840"/>
    </source>
</evidence>
<dbReference type="Proteomes" id="UP000231081">
    <property type="component" value="Unassembled WGS sequence"/>
</dbReference>
<dbReference type="EMBL" id="PCSQ01000116">
    <property type="protein sequence ID" value="PIP51915.1"/>
    <property type="molecule type" value="Genomic_DNA"/>
</dbReference>
<dbReference type="Gene3D" id="1.10.3710.10">
    <property type="entry name" value="DNA polymerase III clamp loader subunits, C-terminal domain"/>
    <property type="match status" value="1"/>
</dbReference>
<gene>
    <name evidence="7" type="ORF">COX09_04525</name>
</gene>
<dbReference type="InterPro" id="IPR032423">
    <property type="entry name" value="AAA_assoc_2"/>
</dbReference>
<dbReference type="FunFam" id="3.40.50.300:FF:000137">
    <property type="entry name" value="Replication-associated recombination protein A"/>
    <property type="match status" value="1"/>
</dbReference>